<dbReference type="InterPro" id="IPR026893">
    <property type="entry name" value="Tyr/Ser_Pase_IphP-type"/>
</dbReference>
<sequence length="291" mass="32101">MNVSIGESGDQGAAAGSGSMSETGSGAPRCRVLPFQGACNFRDIGGYVAQDGRTVRWGRVYRTGVLSYLGEDDRDALRSLRIRAICDLRRGGERRREPTRWPEEGDLPRKLHWQDGAEAPAIRDFAVGRPPTAAGMFDAMIDMYRALPAWMGSRIGGLFECIANDHVPLIVHCAAGKDRTGIAVAVLLHTLGIPWETIIEDYLLTNLAGNFETFMRTRRDIQLGLTDSEHPLLAMPVAMRRVLFSAEAAFLQAAKDEIDLRYGGLDAYLERAAGITPTLRERMRQTLLEPL</sequence>
<protein>
    <submittedName>
        <fullName evidence="4">Protein-tyrosine phosphatase</fullName>
        <ecNumber evidence="4">3.1.3.48</ecNumber>
    </submittedName>
</protein>
<dbReference type="InterPro" id="IPR000387">
    <property type="entry name" value="Tyr_Pase_dom"/>
</dbReference>
<proteinExistence type="inferred from homology"/>
<dbReference type="EC" id="3.1.3.48" evidence="4"/>
<dbReference type="Gene3D" id="3.90.190.10">
    <property type="entry name" value="Protein tyrosine phosphatase superfamily"/>
    <property type="match status" value="1"/>
</dbReference>
<reference evidence="4 5" key="1">
    <citation type="submission" date="2015-06" db="EMBL/GenBank/DDBJ databases">
        <title>A Comprehensive Approach to Explore the Metabolic and Phylogenetic Diversity of Bacterial Steroid Degradation in the Environment: Testosterone as an Example.</title>
        <authorList>
            <person name="Yang F.-C."/>
            <person name="Chen Y.-L."/>
            <person name="Yu C.-P."/>
            <person name="Tang S.-L."/>
            <person name="Wang P.-H."/>
            <person name="Ismail W."/>
            <person name="Wang C.-H."/>
            <person name="Yang C.-Y."/>
            <person name="Chiang Y.-R."/>
        </authorList>
    </citation>
    <scope>NUCLEOTIDE SEQUENCE [LARGE SCALE GENOMIC DNA]</scope>
    <source>
        <strain evidence="4 5">DSM 18526</strain>
    </source>
</reference>
<evidence type="ECO:0000313" key="5">
    <source>
        <dbReference type="Proteomes" id="UP000070250"/>
    </source>
</evidence>
<dbReference type="PROSITE" id="PS50056">
    <property type="entry name" value="TYR_PHOSPHATASE_2"/>
    <property type="match status" value="1"/>
</dbReference>
<feature type="domain" description="Tyrosine specific protein phosphatases" evidence="3">
    <location>
        <begin position="168"/>
        <end position="233"/>
    </location>
</feature>
<dbReference type="PROSITE" id="PS00383">
    <property type="entry name" value="TYR_PHOSPHATASE_1"/>
    <property type="match status" value="1"/>
</dbReference>
<keyword evidence="5" id="KW-1185">Reference proteome</keyword>
<dbReference type="EMBL" id="CP011971">
    <property type="protein sequence ID" value="AMN48191.1"/>
    <property type="molecule type" value="Genomic_DNA"/>
</dbReference>
<comment type="similarity">
    <text evidence="1">Belongs to the protein-tyrosine phosphatase family.</text>
</comment>
<organism evidence="4 5">
    <name type="scientific">Steroidobacter denitrificans</name>
    <dbReference type="NCBI Taxonomy" id="465721"/>
    <lineage>
        <taxon>Bacteria</taxon>
        <taxon>Pseudomonadati</taxon>
        <taxon>Pseudomonadota</taxon>
        <taxon>Gammaproteobacteria</taxon>
        <taxon>Steroidobacterales</taxon>
        <taxon>Steroidobacteraceae</taxon>
        <taxon>Steroidobacter</taxon>
    </lineage>
</organism>
<dbReference type="GO" id="GO:0004725">
    <property type="term" value="F:protein tyrosine phosphatase activity"/>
    <property type="evidence" value="ECO:0007669"/>
    <property type="project" value="UniProtKB-EC"/>
</dbReference>
<gene>
    <name evidence="4" type="ORF">ACG33_14005</name>
</gene>
<name>A0A127FEB5_STEDE</name>
<feature type="region of interest" description="Disordered" evidence="2">
    <location>
        <begin position="1"/>
        <end position="26"/>
    </location>
</feature>
<dbReference type="STRING" id="465721.ACG33_14005"/>
<evidence type="ECO:0000256" key="1">
    <source>
        <dbReference type="ARBA" id="ARBA00009580"/>
    </source>
</evidence>
<accession>A0A127FEB5</accession>
<dbReference type="AlphaFoldDB" id="A0A127FEB5"/>
<dbReference type="PANTHER" id="PTHR31126:SF1">
    <property type="entry name" value="TYROSINE SPECIFIC PROTEIN PHOSPHATASES DOMAIN-CONTAINING PROTEIN"/>
    <property type="match status" value="1"/>
</dbReference>
<dbReference type="InterPro" id="IPR016130">
    <property type="entry name" value="Tyr_Pase_AS"/>
</dbReference>
<evidence type="ECO:0000313" key="4">
    <source>
        <dbReference type="EMBL" id="AMN48191.1"/>
    </source>
</evidence>
<dbReference type="PANTHER" id="PTHR31126">
    <property type="entry name" value="TYROSINE-PROTEIN PHOSPHATASE"/>
    <property type="match status" value="1"/>
</dbReference>
<evidence type="ECO:0000256" key="2">
    <source>
        <dbReference type="SAM" id="MobiDB-lite"/>
    </source>
</evidence>
<dbReference type="KEGG" id="sdf:ACG33_14005"/>
<dbReference type="Pfam" id="PF13350">
    <property type="entry name" value="Y_phosphatase3"/>
    <property type="match status" value="1"/>
</dbReference>
<dbReference type="OrthoDB" id="1188001at2"/>
<evidence type="ECO:0000259" key="3">
    <source>
        <dbReference type="PROSITE" id="PS50056"/>
    </source>
</evidence>
<dbReference type="SUPFAM" id="SSF52799">
    <property type="entry name" value="(Phosphotyrosine protein) phosphatases II"/>
    <property type="match status" value="1"/>
</dbReference>
<keyword evidence="4" id="KW-0378">Hydrolase</keyword>
<dbReference type="InterPro" id="IPR029021">
    <property type="entry name" value="Prot-tyrosine_phosphatase-like"/>
</dbReference>
<dbReference type="Proteomes" id="UP000070250">
    <property type="component" value="Chromosome"/>
</dbReference>